<dbReference type="Pfam" id="PF08291">
    <property type="entry name" value="Peptidase_M15_3"/>
    <property type="match status" value="1"/>
</dbReference>
<dbReference type="EMBL" id="BK015531">
    <property type="protein sequence ID" value="DAE11347.1"/>
    <property type="molecule type" value="Genomic_DNA"/>
</dbReference>
<dbReference type="SUPFAM" id="SSF55166">
    <property type="entry name" value="Hedgehog/DD-peptidase"/>
    <property type="match status" value="1"/>
</dbReference>
<evidence type="ECO:0000259" key="2">
    <source>
        <dbReference type="Pfam" id="PF08291"/>
    </source>
</evidence>
<dbReference type="InterPro" id="IPR002477">
    <property type="entry name" value="Peptidoglycan-bd-like"/>
</dbReference>
<organism evidence="3">
    <name type="scientific">Myoviridae sp. ctWiL39</name>
    <dbReference type="NCBI Taxonomy" id="2825120"/>
    <lineage>
        <taxon>Viruses</taxon>
        <taxon>Duplodnaviria</taxon>
        <taxon>Heunggongvirae</taxon>
        <taxon>Uroviricota</taxon>
        <taxon>Caudoviricetes</taxon>
    </lineage>
</organism>
<evidence type="ECO:0000313" key="3">
    <source>
        <dbReference type="EMBL" id="DAE11347.1"/>
    </source>
</evidence>
<accession>A0A8S5PXV9</accession>
<sequence length="239" mass="27779">MGIVIYRKEHKSLRLSEHYTVADFWSNPAYDWIKLDDRLPGILERFGEHFGAYPRLRNRYVGTDRYKMVPSAGFRNPQIDWKGSKTSQHCYGRGLDIEIPGIPAYRLAQFAETIPAIKGIGHYYNTQEPVDKCEHIHIDVRHRVTVSRWGHQNRTSGCNIPTFGGVPKTLKRGHQGCAVRLIQEALNEELDAKLTMDGEFGSRTERWLKTYQRLNDLKPDGKYGRETNRKMKLFDWGDR</sequence>
<name>A0A8S5PXV9_9CAUD</name>
<dbReference type="Gene3D" id="1.10.101.10">
    <property type="entry name" value="PGBD-like superfamily/PGBD"/>
    <property type="match status" value="1"/>
</dbReference>
<dbReference type="Pfam" id="PF01471">
    <property type="entry name" value="PG_binding_1"/>
    <property type="match status" value="1"/>
</dbReference>
<dbReference type="InterPro" id="IPR036365">
    <property type="entry name" value="PGBD-like_sf"/>
</dbReference>
<reference evidence="3" key="1">
    <citation type="journal article" date="2021" name="Proc. Natl. Acad. Sci. U.S.A.">
        <title>A Catalog of Tens of Thousands of Viruses from Human Metagenomes Reveals Hidden Associations with Chronic Diseases.</title>
        <authorList>
            <person name="Tisza M.J."/>
            <person name="Buck C.B."/>
        </authorList>
    </citation>
    <scope>NUCLEOTIDE SEQUENCE</scope>
    <source>
        <strain evidence="3">CtWiL39</strain>
    </source>
</reference>
<evidence type="ECO:0000259" key="1">
    <source>
        <dbReference type="Pfam" id="PF01471"/>
    </source>
</evidence>
<dbReference type="Gene3D" id="3.30.1380.10">
    <property type="match status" value="1"/>
</dbReference>
<feature type="domain" description="Peptidoglycan binding-like" evidence="1">
    <location>
        <begin position="178"/>
        <end position="231"/>
    </location>
</feature>
<feature type="domain" description="Peptidase M15A C-terminal" evidence="2">
    <location>
        <begin position="67"/>
        <end position="126"/>
    </location>
</feature>
<dbReference type="InterPro" id="IPR013230">
    <property type="entry name" value="Peptidase_M15A_C"/>
</dbReference>
<dbReference type="InterPro" id="IPR036366">
    <property type="entry name" value="PGBDSf"/>
</dbReference>
<protein>
    <submittedName>
        <fullName evidence="3">Putative peptidoglycan binding domain protein</fullName>
    </submittedName>
</protein>
<dbReference type="InterPro" id="IPR009045">
    <property type="entry name" value="Zn_M74/Hedgehog-like"/>
</dbReference>
<dbReference type="SUPFAM" id="SSF47090">
    <property type="entry name" value="PGBD-like"/>
    <property type="match status" value="1"/>
</dbReference>
<proteinExistence type="predicted"/>